<dbReference type="Proteomes" id="UP000271098">
    <property type="component" value="Unassembled WGS sequence"/>
</dbReference>
<evidence type="ECO:0000256" key="4">
    <source>
        <dbReference type="ARBA" id="ARBA00022603"/>
    </source>
</evidence>
<reference evidence="12" key="1">
    <citation type="submission" date="2016-06" db="UniProtKB">
        <authorList>
            <consortium name="WormBaseParasite"/>
        </authorList>
    </citation>
    <scope>IDENTIFICATION</scope>
</reference>
<dbReference type="OrthoDB" id="269804at2759"/>
<organism evidence="12">
    <name type="scientific">Gongylonema pulchrum</name>
    <dbReference type="NCBI Taxonomy" id="637853"/>
    <lineage>
        <taxon>Eukaryota</taxon>
        <taxon>Metazoa</taxon>
        <taxon>Ecdysozoa</taxon>
        <taxon>Nematoda</taxon>
        <taxon>Chromadorea</taxon>
        <taxon>Rhabditida</taxon>
        <taxon>Spirurina</taxon>
        <taxon>Spiruromorpha</taxon>
        <taxon>Spiruroidea</taxon>
        <taxon>Gongylonematidae</taxon>
        <taxon>Gongylonema</taxon>
    </lineage>
</organism>
<feature type="region of interest" description="Disordered" evidence="9">
    <location>
        <begin position="1"/>
        <end position="23"/>
    </location>
</feature>
<keyword evidence="3" id="KW-0698">rRNA processing</keyword>
<dbReference type="InterPro" id="IPR029028">
    <property type="entry name" value="Alpha/beta_knot_MTases"/>
</dbReference>
<keyword evidence="7" id="KW-0699">rRNA-binding</keyword>
<evidence type="ECO:0000256" key="5">
    <source>
        <dbReference type="ARBA" id="ARBA00022679"/>
    </source>
</evidence>
<gene>
    <name evidence="10" type="ORF">GPUH_LOCUS2931</name>
</gene>
<dbReference type="GO" id="GO:0032040">
    <property type="term" value="C:small-subunit processome"/>
    <property type="evidence" value="ECO:0007669"/>
    <property type="project" value="TreeGrafter"/>
</dbReference>
<evidence type="ECO:0000256" key="8">
    <source>
        <dbReference type="ARBA" id="ARBA00022884"/>
    </source>
</evidence>
<dbReference type="PANTHER" id="PTHR12636:SF5">
    <property type="entry name" value="RIBOSOMAL RNA SMALL SUBUNIT METHYLTRANSFERASE NEP1"/>
    <property type="match status" value="1"/>
</dbReference>
<keyword evidence="11" id="KW-1185">Reference proteome</keyword>
<evidence type="ECO:0000256" key="7">
    <source>
        <dbReference type="ARBA" id="ARBA00022730"/>
    </source>
</evidence>
<keyword evidence="5" id="KW-0808">Transferase</keyword>
<dbReference type="InterPro" id="IPR029026">
    <property type="entry name" value="tRNA_m1G_MTases_N"/>
</dbReference>
<dbReference type="SUPFAM" id="SSF75217">
    <property type="entry name" value="alpha/beta knot"/>
    <property type="match status" value="1"/>
</dbReference>
<dbReference type="WBParaSite" id="GPUH_0000293601-mRNA-1">
    <property type="protein sequence ID" value="GPUH_0000293601-mRNA-1"/>
    <property type="gene ID" value="GPUH_0000293601"/>
</dbReference>
<evidence type="ECO:0000256" key="2">
    <source>
        <dbReference type="ARBA" id="ARBA00022517"/>
    </source>
</evidence>
<keyword evidence="2" id="KW-0690">Ribosome biogenesis</keyword>
<dbReference type="EMBL" id="UYRT01004694">
    <property type="protein sequence ID" value="VDK37017.1"/>
    <property type="molecule type" value="Genomic_DNA"/>
</dbReference>
<evidence type="ECO:0000256" key="6">
    <source>
        <dbReference type="ARBA" id="ARBA00022691"/>
    </source>
</evidence>
<dbReference type="Gene3D" id="3.40.1280.10">
    <property type="match status" value="1"/>
</dbReference>
<dbReference type="GO" id="GO:0070475">
    <property type="term" value="P:rRNA base methylation"/>
    <property type="evidence" value="ECO:0007669"/>
    <property type="project" value="InterPro"/>
</dbReference>
<comment type="similarity">
    <text evidence="1">Belongs to the class IV-like SAM-binding methyltransferase superfamily. RNA methyltransferase NEP1 family.</text>
</comment>
<dbReference type="InterPro" id="IPR005304">
    <property type="entry name" value="Rbsml_bgen_MeTrfase_EMG1/NEP1"/>
</dbReference>
<keyword evidence="4" id="KW-0489">Methyltransferase</keyword>
<evidence type="ECO:0000256" key="9">
    <source>
        <dbReference type="SAM" id="MobiDB-lite"/>
    </source>
</evidence>
<keyword evidence="8" id="KW-0694">RNA-binding</keyword>
<dbReference type="GO" id="GO:0070037">
    <property type="term" value="F:rRNA (pseudouridine) methyltransferase activity"/>
    <property type="evidence" value="ECO:0007669"/>
    <property type="project" value="InterPro"/>
</dbReference>
<dbReference type="PANTHER" id="PTHR12636">
    <property type="entry name" value="NEP1/MRA1"/>
    <property type="match status" value="1"/>
</dbReference>
<dbReference type="Pfam" id="PF03587">
    <property type="entry name" value="EMG1"/>
    <property type="match status" value="1"/>
</dbReference>
<reference evidence="10 11" key="2">
    <citation type="submission" date="2018-11" db="EMBL/GenBank/DDBJ databases">
        <authorList>
            <consortium name="Pathogen Informatics"/>
        </authorList>
    </citation>
    <scope>NUCLEOTIDE SEQUENCE [LARGE SCALE GENOMIC DNA]</scope>
</reference>
<protein>
    <submittedName>
        <fullName evidence="12">SURP motif domain-containing protein</fullName>
    </submittedName>
</protein>
<accession>A0A183D2J0</accession>
<dbReference type="AlphaFoldDB" id="A0A183D2J0"/>
<dbReference type="GO" id="GO:0019843">
    <property type="term" value="F:rRNA binding"/>
    <property type="evidence" value="ECO:0007669"/>
    <property type="project" value="UniProtKB-KW"/>
</dbReference>
<name>A0A183D2J0_9BILA</name>
<evidence type="ECO:0000256" key="1">
    <source>
        <dbReference type="ARBA" id="ARBA00008115"/>
    </source>
</evidence>
<keyword evidence="6" id="KW-0949">S-adenosyl-L-methionine</keyword>
<evidence type="ECO:0000313" key="12">
    <source>
        <dbReference type="WBParaSite" id="GPUH_0000293601-mRNA-1"/>
    </source>
</evidence>
<evidence type="ECO:0000313" key="10">
    <source>
        <dbReference type="EMBL" id="VDK37017.1"/>
    </source>
</evidence>
<proteinExistence type="inferred from homology"/>
<evidence type="ECO:0000256" key="3">
    <source>
        <dbReference type="ARBA" id="ARBA00022552"/>
    </source>
</evidence>
<evidence type="ECO:0000313" key="11">
    <source>
        <dbReference type="Proteomes" id="UP000271098"/>
    </source>
</evidence>
<sequence length="84" mass="9866">MPQRGPPVKRVKTGDENEDDDNDRRKRLIVILEKCSLENAKVGKDYVILSSDKHANFIRNQKKDPADFRPDILHQVYLLLLQYF</sequence>